<proteinExistence type="predicted"/>
<evidence type="ECO:0000256" key="1">
    <source>
        <dbReference type="SAM" id="MobiDB-lite"/>
    </source>
</evidence>
<dbReference type="EMBL" id="HE575323">
    <property type="protein sequence ID" value="CCC93751.1"/>
    <property type="molecule type" value="Genomic_DNA"/>
</dbReference>
<sequence length="698" mass="78734">MHTSPRRKADSRAAPMSKPASHLKSRAHDHQSKLAPRGRRDAGSERTRQLVGRADDARRADIASGGMRRKGKGGGALLLGEHQPPLSGTACFSTKSGHGHSRHHRVATEVATARLQRWFRAALLHKVLKSPGVLVTRLKEILTLDHKLWKLRVRMAKRIIVQACTAYAISFSKNEVDDTACTSRFVTVVCAFLRALKSRRISSQMKHTGYKRAVRVIEKLWLQSANYKNFIRTSRDKKFFLLLLDEESIERRDYDRQRLLFIIQRHQEFYNDPIARKAGLFVRGLGSLESIFGGEASEKDKLWELAPNPLEDGATESSGRSHPLPYLAPSWLCSSRRSSAFRSHSNFFGSLSDEAEMMEGGKGETASKLVGKETKVKKVDVPYRKRANTCFVTAIYLEEGRLAFPSSMGACQFVLDPKPETSGGSAPLSCKARIQDTENALGNVERRYTWKGAAIVREPLQAFTVFREYCVLLNHRKEENRRESTKAFVLGSNVAVENLFFLYPPTHRSKDNKGNQKVPPFSVTANVMGDDWSKLLYLAWAERNSPGPSFHYSASPSPVQEPTFACSRRKTLQLNTRGDTAEPLHCLLSLARRPRRSTVGSHVCSVRLGDDACNRQDKNDYDCERVIYEIERLLIQEYRRRQHIVETCNAGFLTIEWMIGKRVGLPAASKNTAERVKGRGVPPVFVRVVQESRRMSQV</sequence>
<feature type="region of interest" description="Disordered" evidence="1">
    <location>
        <begin position="1"/>
        <end position="75"/>
    </location>
</feature>
<feature type="compositionally biased region" description="Basic and acidic residues" evidence="1">
    <location>
        <begin position="26"/>
        <end position="61"/>
    </location>
</feature>
<evidence type="ECO:0000313" key="2">
    <source>
        <dbReference type="EMBL" id="CCC93751.1"/>
    </source>
</evidence>
<dbReference type="VEuPathDB" id="TriTrypDB:TcIL3000_10_5160"/>
<protein>
    <submittedName>
        <fullName evidence="2">Uncharacterized protein TCIL3000_10_5160</fullName>
    </submittedName>
</protein>
<dbReference type="AlphaFoldDB" id="G0UWI5"/>
<reference evidence="2" key="1">
    <citation type="journal article" date="2012" name="Proc. Natl. Acad. Sci. U.S.A.">
        <title>Antigenic diversity is generated by distinct evolutionary mechanisms in African trypanosome species.</title>
        <authorList>
            <person name="Jackson A.P."/>
            <person name="Berry A."/>
            <person name="Aslett M."/>
            <person name="Allison H.C."/>
            <person name="Burton P."/>
            <person name="Vavrova-Anderson J."/>
            <person name="Brown R."/>
            <person name="Browne H."/>
            <person name="Corton N."/>
            <person name="Hauser H."/>
            <person name="Gamble J."/>
            <person name="Gilderthorp R."/>
            <person name="Marcello L."/>
            <person name="McQuillan J."/>
            <person name="Otto T.D."/>
            <person name="Quail M.A."/>
            <person name="Sanders M.J."/>
            <person name="van Tonder A."/>
            <person name="Ginger M.L."/>
            <person name="Field M.C."/>
            <person name="Barry J.D."/>
            <person name="Hertz-Fowler C."/>
            <person name="Berriman M."/>
        </authorList>
    </citation>
    <scope>NUCLEOTIDE SEQUENCE</scope>
    <source>
        <strain evidence="2">IL3000</strain>
    </source>
</reference>
<gene>
    <name evidence="2" type="ORF">TCIL3000_10_5160</name>
</gene>
<accession>G0UWI5</accession>
<name>G0UWI5_TRYCI</name>
<organism evidence="2">
    <name type="scientific">Trypanosoma congolense (strain IL3000)</name>
    <dbReference type="NCBI Taxonomy" id="1068625"/>
    <lineage>
        <taxon>Eukaryota</taxon>
        <taxon>Discoba</taxon>
        <taxon>Euglenozoa</taxon>
        <taxon>Kinetoplastea</taxon>
        <taxon>Metakinetoplastina</taxon>
        <taxon>Trypanosomatida</taxon>
        <taxon>Trypanosomatidae</taxon>
        <taxon>Trypanosoma</taxon>
        <taxon>Nannomonas</taxon>
    </lineage>
</organism>